<name>A0A2P5WJP9_GOSBA</name>
<organism evidence="5 6">
    <name type="scientific">Gossypium barbadense</name>
    <name type="common">Sea Island cotton</name>
    <name type="synonym">Hibiscus barbadensis</name>
    <dbReference type="NCBI Taxonomy" id="3634"/>
    <lineage>
        <taxon>Eukaryota</taxon>
        <taxon>Viridiplantae</taxon>
        <taxon>Streptophyta</taxon>
        <taxon>Embryophyta</taxon>
        <taxon>Tracheophyta</taxon>
        <taxon>Spermatophyta</taxon>
        <taxon>Magnoliopsida</taxon>
        <taxon>eudicotyledons</taxon>
        <taxon>Gunneridae</taxon>
        <taxon>Pentapetalae</taxon>
        <taxon>rosids</taxon>
        <taxon>malvids</taxon>
        <taxon>Malvales</taxon>
        <taxon>Malvaceae</taxon>
        <taxon>Malvoideae</taxon>
        <taxon>Gossypium</taxon>
    </lineage>
</organism>
<reference evidence="5 6" key="1">
    <citation type="submission" date="2015-01" db="EMBL/GenBank/DDBJ databases">
        <title>Genome of allotetraploid Gossypium barbadense reveals genomic plasticity and fiber elongation in cotton evolution.</title>
        <authorList>
            <person name="Chen X."/>
            <person name="Liu X."/>
            <person name="Zhao B."/>
            <person name="Zheng H."/>
            <person name="Hu Y."/>
            <person name="Lu G."/>
            <person name="Yang C."/>
            <person name="Chen J."/>
            <person name="Shan C."/>
            <person name="Zhang L."/>
            <person name="Zhou Y."/>
            <person name="Wang L."/>
            <person name="Guo W."/>
            <person name="Bai Y."/>
            <person name="Ruan J."/>
            <person name="Shangguan X."/>
            <person name="Mao Y."/>
            <person name="Jiang J."/>
            <person name="Zhu Y."/>
            <person name="Lei J."/>
            <person name="Kang H."/>
            <person name="Chen S."/>
            <person name="He X."/>
            <person name="Wang R."/>
            <person name="Wang Y."/>
            <person name="Chen J."/>
            <person name="Wang L."/>
            <person name="Yu S."/>
            <person name="Wang B."/>
            <person name="Wei J."/>
            <person name="Song S."/>
            <person name="Lu X."/>
            <person name="Gao Z."/>
            <person name="Gu W."/>
            <person name="Deng X."/>
            <person name="Ma D."/>
            <person name="Wang S."/>
            <person name="Liang W."/>
            <person name="Fang L."/>
            <person name="Cai C."/>
            <person name="Zhu X."/>
            <person name="Zhou B."/>
            <person name="Zhang Y."/>
            <person name="Chen Z."/>
            <person name="Xu S."/>
            <person name="Zhu R."/>
            <person name="Wang S."/>
            <person name="Zhang T."/>
            <person name="Zhao G."/>
        </authorList>
    </citation>
    <scope>NUCLEOTIDE SEQUENCE [LARGE SCALE GENOMIC DNA]</scope>
    <source>
        <strain evidence="6">cv. Xinhai21</strain>
        <tissue evidence="5">Leaf</tissue>
    </source>
</reference>
<dbReference type="CDD" id="cd01989">
    <property type="entry name" value="USP_STK_Ubox_N"/>
    <property type="match status" value="1"/>
</dbReference>
<dbReference type="PANTHER" id="PTHR45647:SF76">
    <property type="entry name" value="PROTEIN KINASE DOMAIN-CONTAINING PROTEIN"/>
    <property type="match status" value="1"/>
</dbReference>
<dbReference type="InterPro" id="IPR006016">
    <property type="entry name" value="UspA"/>
</dbReference>
<dbReference type="Proteomes" id="UP000239757">
    <property type="component" value="Unassembled WGS sequence"/>
</dbReference>
<evidence type="ECO:0000256" key="3">
    <source>
        <dbReference type="ARBA" id="ARBA00022786"/>
    </source>
</evidence>
<dbReference type="EMBL" id="KZ667367">
    <property type="protein sequence ID" value="PPR91327.1"/>
    <property type="molecule type" value="Genomic_DNA"/>
</dbReference>
<proteinExistence type="predicted"/>
<dbReference type="Pfam" id="PF00582">
    <property type="entry name" value="Usp"/>
    <property type="match status" value="1"/>
</dbReference>
<sequence length="234" mass="25516">MWNPKGGQKRGAGNGLVVVAIDKDKGSQNALRWAVEHLLSRGQAVVLIHVTKPTYETSSLAPTKYTMALQENRLLAAFYFAFNGAFPSTAKNVAICNELLLSFHVFCTRKDIQCLDIILEDTDVVKALTEYVSHAAIEKLVLGAASTSGFMRKFRADIPSCVTKGAPDFCTVYTISKGKVLSLRNASRSAPFSSPLIDQIRKLNSNFSDPNLINAAVKAGWFLSKTTFKSLGSH</sequence>
<dbReference type="GO" id="GO:0061630">
    <property type="term" value="F:ubiquitin protein ligase activity"/>
    <property type="evidence" value="ECO:0007669"/>
    <property type="project" value="UniProtKB-EC"/>
</dbReference>
<evidence type="ECO:0000256" key="2">
    <source>
        <dbReference type="ARBA" id="ARBA00012483"/>
    </source>
</evidence>
<dbReference type="OrthoDB" id="786795at2759"/>
<evidence type="ECO:0000256" key="1">
    <source>
        <dbReference type="ARBA" id="ARBA00000900"/>
    </source>
</evidence>
<evidence type="ECO:0000313" key="6">
    <source>
        <dbReference type="Proteomes" id="UP000239757"/>
    </source>
</evidence>
<accession>A0A2P5WJP9</accession>
<comment type="catalytic activity">
    <reaction evidence="1">
        <text>S-ubiquitinyl-[E2 ubiquitin-conjugating enzyme]-L-cysteine + [acceptor protein]-L-lysine = [E2 ubiquitin-conjugating enzyme]-L-cysteine + N(6)-ubiquitinyl-[acceptor protein]-L-lysine.</text>
        <dbReference type="EC" id="2.3.2.27"/>
    </reaction>
</comment>
<gene>
    <name evidence="5" type="ORF">GOBAR_AA29360</name>
</gene>
<dbReference type="SUPFAM" id="SSF52402">
    <property type="entry name" value="Adenine nucleotide alpha hydrolases-like"/>
    <property type="match status" value="1"/>
</dbReference>
<dbReference type="Gene3D" id="3.40.50.620">
    <property type="entry name" value="HUPs"/>
    <property type="match status" value="1"/>
</dbReference>
<feature type="domain" description="UspA" evidence="4">
    <location>
        <begin position="17"/>
        <end position="154"/>
    </location>
</feature>
<dbReference type="EC" id="2.3.2.27" evidence="2"/>
<evidence type="ECO:0000259" key="4">
    <source>
        <dbReference type="Pfam" id="PF00582"/>
    </source>
</evidence>
<dbReference type="AlphaFoldDB" id="A0A2P5WJP9"/>
<dbReference type="InterPro" id="IPR051348">
    <property type="entry name" value="U-box_ubiquitin_ligases"/>
</dbReference>
<dbReference type="InterPro" id="IPR014729">
    <property type="entry name" value="Rossmann-like_a/b/a_fold"/>
</dbReference>
<protein>
    <recommendedName>
        <fullName evidence="2">RING-type E3 ubiquitin transferase</fullName>
        <ecNumber evidence="2">2.3.2.27</ecNumber>
    </recommendedName>
</protein>
<evidence type="ECO:0000313" key="5">
    <source>
        <dbReference type="EMBL" id="PPR91327.1"/>
    </source>
</evidence>
<dbReference type="PANTHER" id="PTHR45647">
    <property type="entry name" value="OS02G0152300 PROTEIN"/>
    <property type="match status" value="1"/>
</dbReference>
<keyword evidence="3" id="KW-0833">Ubl conjugation pathway</keyword>